<gene>
    <name evidence="1" type="ORF">EV146_101373</name>
</gene>
<accession>A0A4R2BNC1</accession>
<dbReference type="EMBL" id="SLVV01000001">
    <property type="protein sequence ID" value="TCN28042.1"/>
    <property type="molecule type" value="Genomic_DNA"/>
</dbReference>
<keyword evidence="2" id="KW-1185">Reference proteome</keyword>
<proteinExistence type="predicted"/>
<dbReference type="AlphaFoldDB" id="A0A4R2BNC1"/>
<reference evidence="1 2" key="1">
    <citation type="journal article" date="2015" name="Stand. Genomic Sci.">
        <title>Genomic Encyclopedia of Bacterial and Archaeal Type Strains, Phase III: the genomes of soil and plant-associated and newly described type strains.</title>
        <authorList>
            <person name="Whitman W.B."/>
            <person name="Woyke T."/>
            <person name="Klenk H.P."/>
            <person name="Zhou Y."/>
            <person name="Lilburn T.G."/>
            <person name="Beck B.J."/>
            <person name="De Vos P."/>
            <person name="Vandamme P."/>
            <person name="Eisen J.A."/>
            <person name="Garrity G."/>
            <person name="Hugenholtz P."/>
            <person name="Kyrpides N.C."/>
        </authorList>
    </citation>
    <scope>NUCLEOTIDE SEQUENCE [LARGE SCALE GENOMIC DNA]</scope>
    <source>
        <strain evidence="1 2">CV53</strain>
    </source>
</reference>
<organism evidence="1 2">
    <name type="scientific">Mesobacillus foraminis</name>
    <dbReference type="NCBI Taxonomy" id="279826"/>
    <lineage>
        <taxon>Bacteria</taxon>
        <taxon>Bacillati</taxon>
        <taxon>Bacillota</taxon>
        <taxon>Bacilli</taxon>
        <taxon>Bacillales</taxon>
        <taxon>Bacillaceae</taxon>
        <taxon>Mesobacillus</taxon>
    </lineage>
</organism>
<dbReference type="RefSeq" id="WP_132001156.1">
    <property type="nucleotide sequence ID" value="NZ_JABUHM010000006.1"/>
</dbReference>
<protein>
    <submittedName>
        <fullName evidence="1">Uncharacterized protein</fullName>
    </submittedName>
</protein>
<comment type="caution">
    <text evidence="1">The sequence shown here is derived from an EMBL/GenBank/DDBJ whole genome shotgun (WGS) entry which is preliminary data.</text>
</comment>
<sequence>MNITTIIELDNHEVEKMLGAEFVFSQQQIDKNIVETCVEGFKSKVSEEYFEPEKGMQEVFDKLKENGVIPSKIEDFSFEMPSCGNMLRKDYKAEEMPQKVILSYML</sequence>
<evidence type="ECO:0000313" key="1">
    <source>
        <dbReference type="EMBL" id="TCN28042.1"/>
    </source>
</evidence>
<dbReference type="Proteomes" id="UP000295689">
    <property type="component" value="Unassembled WGS sequence"/>
</dbReference>
<name>A0A4R2BNC1_9BACI</name>
<evidence type="ECO:0000313" key="2">
    <source>
        <dbReference type="Proteomes" id="UP000295689"/>
    </source>
</evidence>